<dbReference type="GO" id="GO:0005524">
    <property type="term" value="F:ATP binding"/>
    <property type="evidence" value="ECO:0007669"/>
    <property type="project" value="UniProtKB-KW"/>
</dbReference>
<dbReference type="CDD" id="cd17917">
    <property type="entry name" value="DEXHc_RHA-like"/>
    <property type="match status" value="1"/>
</dbReference>
<evidence type="ECO:0000256" key="2">
    <source>
        <dbReference type="ARBA" id="ARBA00022741"/>
    </source>
</evidence>
<dbReference type="CDD" id="cd18791">
    <property type="entry name" value="SF2_C_RHA"/>
    <property type="match status" value="1"/>
</dbReference>
<dbReference type="SMART" id="SM00490">
    <property type="entry name" value="HELICc"/>
    <property type="match status" value="1"/>
</dbReference>
<keyword evidence="3" id="KW-0378">Hydrolase</keyword>
<comment type="catalytic activity">
    <reaction evidence="6">
        <text>ATP + H2O = ADP + phosphate + H(+)</text>
        <dbReference type="Rhea" id="RHEA:13065"/>
        <dbReference type="ChEBI" id="CHEBI:15377"/>
        <dbReference type="ChEBI" id="CHEBI:15378"/>
        <dbReference type="ChEBI" id="CHEBI:30616"/>
        <dbReference type="ChEBI" id="CHEBI:43474"/>
        <dbReference type="ChEBI" id="CHEBI:456216"/>
        <dbReference type="EC" id="3.6.4.13"/>
    </reaction>
</comment>
<organism evidence="10 11">
    <name type="scientific">Triparma laevis f. longispina</name>
    <dbReference type="NCBI Taxonomy" id="1714387"/>
    <lineage>
        <taxon>Eukaryota</taxon>
        <taxon>Sar</taxon>
        <taxon>Stramenopiles</taxon>
        <taxon>Ochrophyta</taxon>
        <taxon>Bolidophyceae</taxon>
        <taxon>Parmales</taxon>
        <taxon>Triparmaceae</taxon>
        <taxon>Triparma</taxon>
    </lineage>
</organism>
<dbReference type="Proteomes" id="UP001165122">
    <property type="component" value="Unassembled WGS sequence"/>
</dbReference>
<reference evidence="11" key="1">
    <citation type="journal article" date="2023" name="Commun. Biol.">
        <title>Genome analysis of Parmales, the sister group of diatoms, reveals the evolutionary specialization of diatoms from phago-mixotrophs to photoautotrophs.</title>
        <authorList>
            <person name="Ban H."/>
            <person name="Sato S."/>
            <person name="Yoshikawa S."/>
            <person name="Yamada K."/>
            <person name="Nakamura Y."/>
            <person name="Ichinomiya M."/>
            <person name="Sato N."/>
            <person name="Blanc-Mathieu R."/>
            <person name="Endo H."/>
            <person name="Kuwata A."/>
            <person name="Ogata H."/>
        </authorList>
    </citation>
    <scope>NUCLEOTIDE SEQUENCE [LARGE SCALE GENOMIC DNA]</scope>
    <source>
        <strain evidence="11">NIES 3700</strain>
    </source>
</reference>
<dbReference type="AlphaFoldDB" id="A0A9W6ZD04"/>
<dbReference type="InterPro" id="IPR007502">
    <property type="entry name" value="Helicase-assoc_dom"/>
</dbReference>
<dbReference type="EC" id="3.6.4.13" evidence="1"/>
<protein>
    <recommendedName>
        <fullName evidence="1">RNA helicase</fullName>
        <ecNumber evidence="1">3.6.4.13</ecNumber>
    </recommendedName>
</protein>
<dbReference type="GO" id="GO:0003725">
    <property type="term" value="F:double-stranded RNA binding"/>
    <property type="evidence" value="ECO:0007669"/>
    <property type="project" value="TreeGrafter"/>
</dbReference>
<feature type="region of interest" description="Disordered" evidence="7">
    <location>
        <begin position="1"/>
        <end position="23"/>
    </location>
</feature>
<accession>A0A9W6ZD04</accession>
<dbReference type="InterPro" id="IPR001650">
    <property type="entry name" value="Helicase_C-like"/>
</dbReference>
<dbReference type="GO" id="GO:0005730">
    <property type="term" value="C:nucleolus"/>
    <property type="evidence" value="ECO:0007669"/>
    <property type="project" value="TreeGrafter"/>
</dbReference>
<dbReference type="PANTHER" id="PTHR18934:SF118">
    <property type="entry name" value="ATP-DEPENDENT RNA HELICASE DHX33"/>
    <property type="match status" value="1"/>
</dbReference>
<keyword evidence="11" id="KW-1185">Reference proteome</keyword>
<feature type="domain" description="Helicase ATP-binding" evidence="8">
    <location>
        <begin position="38"/>
        <end position="231"/>
    </location>
</feature>
<dbReference type="GO" id="GO:0003724">
    <property type="term" value="F:RNA helicase activity"/>
    <property type="evidence" value="ECO:0007669"/>
    <property type="project" value="UniProtKB-EC"/>
</dbReference>
<evidence type="ECO:0000313" key="10">
    <source>
        <dbReference type="EMBL" id="GMH48165.1"/>
    </source>
</evidence>
<proteinExistence type="predicted"/>
<dbReference type="PANTHER" id="PTHR18934">
    <property type="entry name" value="ATP-DEPENDENT RNA HELICASE"/>
    <property type="match status" value="1"/>
</dbReference>
<dbReference type="Pfam" id="PF21010">
    <property type="entry name" value="HA2_C"/>
    <property type="match status" value="1"/>
</dbReference>
<dbReference type="InterPro" id="IPR014001">
    <property type="entry name" value="Helicase_ATP-bd"/>
</dbReference>
<dbReference type="InterPro" id="IPR011709">
    <property type="entry name" value="DEAD-box_helicase_OB_fold"/>
</dbReference>
<evidence type="ECO:0000256" key="3">
    <source>
        <dbReference type="ARBA" id="ARBA00022801"/>
    </source>
</evidence>
<evidence type="ECO:0000256" key="5">
    <source>
        <dbReference type="ARBA" id="ARBA00022840"/>
    </source>
</evidence>
<dbReference type="PROSITE" id="PS51194">
    <property type="entry name" value="HELICASE_CTER"/>
    <property type="match status" value="1"/>
</dbReference>
<sequence length="750" mass="84173">MVKRKGLEPTSKTSPPLNLPKSLPPSNLPIVPYHDDIKRCLKSSNCIILTSSTGSGKTTTIPFLAHTTLSTPVTCTQPRRVACTSVSTYVSSLLNVTLGGKIGYNIRFDKKISKETVISYQTDYMLLRGSASGWGRLFPDYGCVIIDEAHERSLGSDFLCSLVKSAMKARNYSRFIKDDSDISSEPEEIKQLRKIVRKRKLGPLKVVVMSATISATKFEDFFSTPLSPASVLKIPGKTHRIDVTYLKDPCVDFVEACVEAMYRVHSGYGEGDVLCFLPGREEIDGAVYSLRKLLIEREEDSKEKSKLMKTTENADRVTAVSGKNLNLTTHPTDGAVVLPLYSSLSPSQQQQIFLPLPSTAHRRIIISTNIAETSLTLENVIYVIDSGLEKKKTLGSTGVGVLKTEVISKASAIQRSGRCGRIRPGLAIRMYRELDFESFKEVQRPEIEGSNLSNVVLLLLTMGITNVMEFEFLQPPSQSKLLKAFETLHRLKAVNDKMQITPYGTKMSKLPVDVEWANLILKSDDYNCVPEILTSVAMLSAENIFHRPSNELDAQKAAQKHKRFKSYEGDIPSLKSVYTTWLKETIYVDPNQNNLAQRYKQLRTSKSIKIPHPEWCNNNYLNPRSIQKAHSVRKQLYDICKNLFLNVDREMDPDTGYLNYLKCICEGLNHQIALRSIINNDDKESIKPTGKYKTLSGIEVNVHPNSTLFMRNPAPQAVVFTEIIETKKTYITGVTQVKKEWVTELNPFAH</sequence>
<dbReference type="SMART" id="SM00847">
    <property type="entry name" value="HA2"/>
    <property type="match status" value="1"/>
</dbReference>
<name>A0A9W6ZD04_9STRA</name>
<feature type="compositionally biased region" description="Low complexity" evidence="7">
    <location>
        <begin position="11"/>
        <end position="21"/>
    </location>
</feature>
<dbReference type="Pfam" id="PF07717">
    <property type="entry name" value="OB_NTP_bind"/>
    <property type="match status" value="1"/>
</dbReference>
<evidence type="ECO:0000313" key="11">
    <source>
        <dbReference type="Proteomes" id="UP001165122"/>
    </source>
</evidence>
<dbReference type="InterPro" id="IPR002464">
    <property type="entry name" value="DNA/RNA_helicase_DEAH_CS"/>
</dbReference>
<dbReference type="InterPro" id="IPR027417">
    <property type="entry name" value="P-loop_NTPase"/>
</dbReference>
<keyword evidence="5" id="KW-0067">ATP-binding</keyword>
<comment type="caution">
    <text evidence="10">The sequence shown here is derived from an EMBL/GenBank/DDBJ whole genome shotgun (WGS) entry which is preliminary data.</text>
</comment>
<evidence type="ECO:0000256" key="6">
    <source>
        <dbReference type="ARBA" id="ARBA00047984"/>
    </source>
</evidence>
<dbReference type="PROSITE" id="PS00690">
    <property type="entry name" value="DEAH_ATP_HELICASE"/>
    <property type="match status" value="1"/>
</dbReference>
<dbReference type="EMBL" id="BRXW01000364">
    <property type="protein sequence ID" value="GMH48165.1"/>
    <property type="molecule type" value="Genomic_DNA"/>
</dbReference>
<dbReference type="OrthoDB" id="10253254at2759"/>
<dbReference type="Pfam" id="PF00271">
    <property type="entry name" value="Helicase_C"/>
    <property type="match status" value="1"/>
</dbReference>
<gene>
    <name evidence="10" type="ORF">TrLO_g861</name>
</gene>
<evidence type="ECO:0000259" key="9">
    <source>
        <dbReference type="PROSITE" id="PS51194"/>
    </source>
</evidence>
<dbReference type="Gene3D" id="3.40.50.300">
    <property type="entry name" value="P-loop containing nucleotide triphosphate hydrolases"/>
    <property type="match status" value="2"/>
</dbReference>
<dbReference type="SMART" id="SM00487">
    <property type="entry name" value="DEXDc"/>
    <property type="match status" value="1"/>
</dbReference>
<feature type="domain" description="Helicase C-terminal" evidence="9">
    <location>
        <begin position="256"/>
        <end position="463"/>
    </location>
</feature>
<dbReference type="Gene3D" id="1.20.120.1080">
    <property type="match status" value="1"/>
</dbReference>
<dbReference type="InterPro" id="IPR048333">
    <property type="entry name" value="HA2_WH"/>
</dbReference>
<dbReference type="Pfam" id="PF04408">
    <property type="entry name" value="WHD_HA2"/>
    <property type="match status" value="1"/>
</dbReference>
<dbReference type="GO" id="GO:0045943">
    <property type="term" value="P:positive regulation of transcription by RNA polymerase I"/>
    <property type="evidence" value="ECO:0007669"/>
    <property type="project" value="TreeGrafter"/>
</dbReference>
<keyword evidence="4" id="KW-0347">Helicase</keyword>
<evidence type="ECO:0000256" key="1">
    <source>
        <dbReference type="ARBA" id="ARBA00012552"/>
    </source>
</evidence>
<evidence type="ECO:0000259" key="8">
    <source>
        <dbReference type="PROSITE" id="PS51192"/>
    </source>
</evidence>
<dbReference type="GO" id="GO:0016787">
    <property type="term" value="F:hydrolase activity"/>
    <property type="evidence" value="ECO:0007669"/>
    <property type="project" value="UniProtKB-KW"/>
</dbReference>
<evidence type="ECO:0000256" key="7">
    <source>
        <dbReference type="SAM" id="MobiDB-lite"/>
    </source>
</evidence>
<evidence type="ECO:0000256" key="4">
    <source>
        <dbReference type="ARBA" id="ARBA00022806"/>
    </source>
</evidence>
<dbReference type="PROSITE" id="PS51192">
    <property type="entry name" value="HELICASE_ATP_BIND_1"/>
    <property type="match status" value="1"/>
</dbReference>
<keyword evidence="2" id="KW-0547">Nucleotide-binding</keyword>
<dbReference type="SUPFAM" id="SSF52540">
    <property type="entry name" value="P-loop containing nucleoside triphosphate hydrolases"/>
    <property type="match status" value="1"/>
</dbReference>